<evidence type="ECO:0000259" key="2">
    <source>
        <dbReference type="PROSITE" id="PS51029"/>
    </source>
</evidence>
<feature type="compositionally biased region" description="Basic and acidic residues" evidence="1">
    <location>
        <begin position="97"/>
        <end position="107"/>
    </location>
</feature>
<dbReference type="GO" id="GO:0005634">
    <property type="term" value="C:nucleus"/>
    <property type="evidence" value="ECO:0007669"/>
    <property type="project" value="TreeGrafter"/>
</dbReference>
<evidence type="ECO:0000256" key="1">
    <source>
        <dbReference type="SAM" id="MobiDB-lite"/>
    </source>
</evidence>
<dbReference type="GO" id="GO:0006357">
    <property type="term" value="P:regulation of transcription by RNA polymerase II"/>
    <property type="evidence" value="ECO:0007669"/>
    <property type="project" value="TreeGrafter"/>
</dbReference>
<feature type="compositionally biased region" description="Low complexity" evidence="1">
    <location>
        <begin position="109"/>
        <end position="133"/>
    </location>
</feature>
<name>A0AAN9CDZ7_9TELE</name>
<reference evidence="3 4" key="1">
    <citation type="submission" date="2024-02" db="EMBL/GenBank/DDBJ databases">
        <title>Chromosome-level genome assembly of the Eurasian Minnow (Phoxinus phoxinus).</title>
        <authorList>
            <person name="Oriowo T.O."/>
            <person name="Martin S."/>
            <person name="Stange M."/>
            <person name="Chrysostomakis Y."/>
            <person name="Brown T."/>
            <person name="Winkler S."/>
            <person name="Kukowka S."/>
            <person name="Myers E.W."/>
            <person name="Bohne A."/>
        </authorList>
    </citation>
    <scope>NUCLEOTIDE SEQUENCE [LARGE SCALE GENOMIC DNA]</scope>
    <source>
        <strain evidence="3">ZFMK-TIS-60720</strain>
        <tissue evidence="3">Whole Organism</tissue>
    </source>
</reference>
<sequence length="244" mass="27969">MDQVEERLIEEVRKYDHLYNSSSAHYKDCQMANNSWKEIAQNVGLDITDCMKQWKNLRDRFVRLRKKLAPRSGDPGGKKVPAFYHFLSWLAPHVKHRETESNFEPKEQTSPSSDSDTMPSTSSSESSSVSSQPPTSPVRPFSLSTQPPPVPAVCSPPSSILAESPVSRVGSKRKRNQDDWLIKQMTQLDERRMDLQEKLVQDTSDECSRFGQTVADLLRRVPEGRRADVMFNVHKMLYESREQD</sequence>
<gene>
    <name evidence="3" type="ORF">R3I93_019866</name>
</gene>
<keyword evidence="4" id="KW-1185">Reference proteome</keyword>
<dbReference type="SMART" id="SM00595">
    <property type="entry name" value="MADF"/>
    <property type="match status" value="1"/>
</dbReference>
<protein>
    <recommendedName>
        <fullName evidence="2">MADF domain-containing protein</fullName>
    </recommendedName>
</protein>
<evidence type="ECO:0000313" key="3">
    <source>
        <dbReference type="EMBL" id="KAK7130367.1"/>
    </source>
</evidence>
<feature type="region of interest" description="Disordered" evidence="1">
    <location>
        <begin position="97"/>
        <end position="175"/>
    </location>
</feature>
<dbReference type="PANTHER" id="PTHR12243:SF60">
    <property type="entry name" value="SI:CH211-15D5.12-RELATED"/>
    <property type="match status" value="1"/>
</dbReference>
<dbReference type="InterPro" id="IPR006578">
    <property type="entry name" value="MADF-dom"/>
</dbReference>
<dbReference type="GO" id="GO:0005667">
    <property type="term" value="C:transcription regulator complex"/>
    <property type="evidence" value="ECO:0007669"/>
    <property type="project" value="TreeGrafter"/>
</dbReference>
<evidence type="ECO:0000313" key="4">
    <source>
        <dbReference type="Proteomes" id="UP001364617"/>
    </source>
</evidence>
<dbReference type="Pfam" id="PF10545">
    <property type="entry name" value="MADF_DNA_bdg"/>
    <property type="match status" value="1"/>
</dbReference>
<organism evidence="3 4">
    <name type="scientific">Phoxinus phoxinus</name>
    <name type="common">Eurasian minnow</name>
    <dbReference type="NCBI Taxonomy" id="58324"/>
    <lineage>
        <taxon>Eukaryota</taxon>
        <taxon>Metazoa</taxon>
        <taxon>Chordata</taxon>
        <taxon>Craniata</taxon>
        <taxon>Vertebrata</taxon>
        <taxon>Euteleostomi</taxon>
        <taxon>Actinopterygii</taxon>
        <taxon>Neopterygii</taxon>
        <taxon>Teleostei</taxon>
        <taxon>Ostariophysi</taxon>
        <taxon>Cypriniformes</taxon>
        <taxon>Leuciscidae</taxon>
        <taxon>Phoxininae</taxon>
        <taxon>Phoxinus</taxon>
    </lineage>
</organism>
<dbReference type="InterPro" id="IPR039353">
    <property type="entry name" value="TF_Adf1"/>
</dbReference>
<feature type="domain" description="MADF" evidence="2">
    <location>
        <begin position="7"/>
        <end position="95"/>
    </location>
</feature>
<dbReference type="Proteomes" id="UP001364617">
    <property type="component" value="Unassembled WGS sequence"/>
</dbReference>
<comment type="caution">
    <text evidence="3">The sequence shown here is derived from an EMBL/GenBank/DDBJ whole genome shotgun (WGS) entry which is preliminary data.</text>
</comment>
<accession>A0AAN9CDZ7</accession>
<dbReference type="EMBL" id="JAYKXH010000021">
    <property type="protein sequence ID" value="KAK7130367.1"/>
    <property type="molecule type" value="Genomic_DNA"/>
</dbReference>
<dbReference type="PANTHER" id="PTHR12243">
    <property type="entry name" value="MADF DOMAIN TRANSCRIPTION FACTOR"/>
    <property type="match status" value="1"/>
</dbReference>
<dbReference type="AlphaFoldDB" id="A0AAN9CDZ7"/>
<proteinExistence type="predicted"/>
<dbReference type="PROSITE" id="PS51029">
    <property type="entry name" value="MADF"/>
    <property type="match status" value="1"/>
</dbReference>